<evidence type="ECO:0000313" key="2">
    <source>
        <dbReference type="EMBL" id="TCV86646.1"/>
    </source>
</evidence>
<keyword evidence="1" id="KW-0472">Membrane</keyword>
<dbReference type="RefSeq" id="WP_124948075.1">
    <property type="nucleotide sequence ID" value="NZ_BHVT01000076.1"/>
</dbReference>
<keyword evidence="3" id="KW-1185">Reference proteome</keyword>
<feature type="transmembrane region" description="Helical" evidence="1">
    <location>
        <begin position="73"/>
        <end position="98"/>
    </location>
</feature>
<dbReference type="Proteomes" id="UP000295367">
    <property type="component" value="Unassembled WGS sequence"/>
</dbReference>
<accession>A0A4R3Y4F6</accession>
<keyword evidence="1" id="KW-1133">Transmembrane helix</keyword>
<dbReference type="EMBL" id="SMCO01000006">
    <property type="protein sequence ID" value="TCV86646.1"/>
    <property type="molecule type" value="Genomic_DNA"/>
</dbReference>
<evidence type="ECO:0000313" key="3">
    <source>
        <dbReference type="Proteomes" id="UP000295367"/>
    </source>
</evidence>
<proteinExistence type="predicted"/>
<keyword evidence="1" id="KW-0812">Transmembrane</keyword>
<dbReference type="OrthoDB" id="9983798at2"/>
<protein>
    <submittedName>
        <fullName evidence="2">Uncharacterized protein</fullName>
    </submittedName>
</protein>
<evidence type="ECO:0000256" key="1">
    <source>
        <dbReference type="SAM" id="Phobius"/>
    </source>
</evidence>
<sequence length="102" mass="11178">MAKQNGKFGNKGIHNLRSAGWQAAKLTGRATDKTATSLFRWVTTDHSGIGKALQNMPSMGFFNTLRYILMKSLIALTCAVLTGVLVFLLIAYGIPYLIMGHF</sequence>
<reference evidence="2 3" key="1">
    <citation type="submission" date="2019-03" db="EMBL/GenBank/DDBJ databases">
        <title>Genomic Encyclopedia of Type Strains, Phase IV (KMG-IV): sequencing the most valuable type-strain genomes for metagenomic binning, comparative biology and taxonomic classification.</title>
        <authorList>
            <person name="Goeker M."/>
        </authorList>
    </citation>
    <scope>NUCLEOTIDE SEQUENCE [LARGE SCALE GENOMIC DNA]</scope>
    <source>
        <strain evidence="2 3">DSM 100309</strain>
    </source>
</reference>
<dbReference type="AlphaFoldDB" id="A0A4R3Y4F6"/>
<comment type="caution">
    <text evidence="2">The sequence shown here is derived from an EMBL/GenBank/DDBJ whole genome shotgun (WGS) entry which is preliminary data.</text>
</comment>
<organism evidence="2 3">
    <name type="scientific">Sulfurirhabdus autotrophica</name>
    <dbReference type="NCBI Taxonomy" id="1706046"/>
    <lineage>
        <taxon>Bacteria</taxon>
        <taxon>Pseudomonadati</taxon>
        <taxon>Pseudomonadota</taxon>
        <taxon>Betaproteobacteria</taxon>
        <taxon>Nitrosomonadales</taxon>
        <taxon>Sulfuricellaceae</taxon>
        <taxon>Sulfurirhabdus</taxon>
    </lineage>
</organism>
<gene>
    <name evidence="2" type="ORF">EDC63_1067</name>
</gene>
<name>A0A4R3Y4F6_9PROT</name>